<protein>
    <submittedName>
        <fullName evidence="2">Uncharacterized protein</fullName>
    </submittedName>
</protein>
<name>A0A3N4K3V3_9PEZI</name>
<gene>
    <name evidence="2" type="ORF">L873DRAFT_1788949</name>
</gene>
<dbReference type="Proteomes" id="UP000276215">
    <property type="component" value="Unassembled WGS sequence"/>
</dbReference>
<evidence type="ECO:0000256" key="1">
    <source>
        <dbReference type="SAM" id="MobiDB-lite"/>
    </source>
</evidence>
<feature type="region of interest" description="Disordered" evidence="1">
    <location>
        <begin position="113"/>
        <end position="145"/>
    </location>
</feature>
<proteinExistence type="predicted"/>
<dbReference type="OrthoDB" id="5479211at2759"/>
<evidence type="ECO:0000313" key="2">
    <source>
        <dbReference type="EMBL" id="RPB00595.1"/>
    </source>
</evidence>
<dbReference type="AlphaFoldDB" id="A0A3N4K3V3"/>
<accession>A0A3N4K3V3</accession>
<dbReference type="EMBL" id="ML120379">
    <property type="protein sequence ID" value="RPB00595.1"/>
    <property type="molecule type" value="Genomic_DNA"/>
</dbReference>
<keyword evidence="3" id="KW-1185">Reference proteome</keyword>
<evidence type="ECO:0000313" key="3">
    <source>
        <dbReference type="Proteomes" id="UP000276215"/>
    </source>
</evidence>
<feature type="compositionally biased region" description="Basic and acidic residues" evidence="1">
    <location>
        <begin position="113"/>
        <end position="127"/>
    </location>
</feature>
<organism evidence="2 3">
    <name type="scientific">Choiromyces venosus 120613-1</name>
    <dbReference type="NCBI Taxonomy" id="1336337"/>
    <lineage>
        <taxon>Eukaryota</taxon>
        <taxon>Fungi</taxon>
        <taxon>Dikarya</taxon>
        <taxon>Ascomycota</taxon>
        <taxon>Pezizomycotina</taxon>
        <taxon>Pezizomycetes</taxon>
        <taxon>Pezizales</taxon>
        <taxon>Tuberaceae</taxon>
        <taxon>Choiromyces</taxon>
    </lineage>
</organism>
<sequence length="258" mass="29428">MSTTPSTTVKTANIPKYITKTGMSVTRYFDLKVYIKSILHPGTPGFKDKRFETAKEVDEYRQWLDHALETIGPRFFPSGGSGLLWPRDYDGIYKAVHMVVRDLSYKLRKAYEKTAGQEREQSAKMEMEGDAEGDGIGTARGVPSHNSEDYVKYLRDTTQEHNHNHGKEEAEEEEVMLPVVVHLHHDKDLMVLGEKTMPEHSQLEDVMPVGQPDPDREATEQEMQAAAVEMHDLLDLMNTHKTAYVPDLCDADFDWEED</sequence>
<reference evidence="2 3" key="1">
    <citation type="journal article" date="2018" name="Nat. Ecol. Evol.">
        <title>Pezizomycetes genomes reveal the molecular basis of ectomycorrhizal truffle lifestyle.</title>
        <authorList>
            <person name="Murat C."/>
            <person name="Payen T."/>
            <person name="Noel B."/>
            <person name="Kuo A."/>
            <person name="Morin E."/>
            <person name="Chen J."/>
            <person name="Kohler A."/>
            <person name="Krizsan K."/>
            <person name="Balestrini R."/>
            <person name="Da Silva C."/>
            <person name="Montanini B."/>
            <person name="Hainaut M."/>
            <person name="Levati E."/>
            <person name="Barry K.W."/>
            <person name="Belfiori B."/>
            <person name="Cichocki N."/>
            <person name="Clum A."/>
            <person name="Dockter R.B."/>
            <person name="Fauchery L."/>
            <person name="Guy J."/>
            <person name="Iotti M."/>
            <person name="Le Tacon F."/>
            <person name="Lindquist E.A."/>
            <person name="Lipzen A."/>
            <person name="Malagnac F."/>
            <person name="Mello A."/>
            <person name="Molinier V."/>
            <person name="Miyauchi S."/>
            <person name="Poulain J."/>
            <person name="Riccioni C."/>
            <person name="Rubini A."/>
            <person name="Sitrit Y."/>
            <person name="Splivallo R."/>
            <person name="Traeger S."/>
            <person name="Wang M."/>
            <person name="Zifcakova L."/>
            <person name="Wipf D."/>
            <person name="Zambonelli A."/>
            <person name="Paolocci F."/>
            <person name="Nowrousian M."/>
            <person name="Ottonello S."/>
            <person name="Baldrian P."/>
            <person name="Spatafora J.W."/>
            <person name="Henrissat B."/>
            <person name="Nagy L.G."/>
            <person name="Aury J.M."/>
            <person name="Wincker P."/>
            <person name="Grigoriev I.V."/>
            <person name="Bonfante P."/>
            <person name="Martin F.M."/>
        </authorList>
    </citation>
    <scope>NUCLEOTIDE SEQUENCE [LARGE SCALE GENOMIC DNA]</scope>
    <source>
        <strain evidence="2 3">120613-1</strain>
    </source>
</reference>